<evidence type="ECO:0008006" key="11">
    <source>
        <dbReference type="Google" id="ProtNLM"/>
    </source>
</evidence>
<keyword evidence="2" id="KW-0479">Metal-binding</keyword>
<evidence type="ECO:0000313" key="10">
    <source>
        <dbReference type="Proteomes" id="UP000829196"/>
    </source>
</evidence>
<feature type="compositionally biased region" description="Low complexity" evidence="6">
    <location>
        <begin position="116"/>
        <end position="130"/>
    </location>
</feature>
<protein>
    <recommendedName>
        <fullName evidence="11">Retrovirus-related Pol polyprotein from transposon TNT 1-94</fullName>
    </recommendedName>
</protein>
<gene>
    <name evidence="9" type="ORF">KFK09_005432</name>
</gene>
<dbReference type="Pfam" id="PF07727">
    <property type="entry name" value="RVT_2"/>
    <property type="match status" value="1"/>
</dbReference>
<keyword evidence="10" id="KW-1185">Reference proteome</keyword>
<keyword evidence="4" id="KW-0378">Hydrolase</keyword>
<dbReference type="SUPFAM" id="SSF56672">
    <property type="entry name" value="DNA/RNA polymerases"/>
    <property type="match status" value="1"/>
</dbReference>
<evidence type="ECO:0000256" key="4">
    <source>
        <dbReference type="ARBA" id="ARBA00022801"/>
    </source>
</evidence>
<dbReference type="InterPro" id="IPR036397">
    <property type="entry name" value="RNaseH_sf"/>
</dbReference>
<evidence type="ECO:0000259" key="7">
    <source>
        <dbReference type="PROSITE" id="PS50158"/>
    </source>
</evidence>
<dbReference type="InterPro" id="IPR054722">
    <property type="entry name" value="PolX-like_BBD"/>
</dbReference>
<feature type="compositionally biased region" description="Polar residues" evidence="6">
    <location>
        <begin position="135"/>
        <end position="144"/>
    </location>
</feature>
<feature type="domain" description="Integrase catalytic" evidence="8">
    <location>
        <begin position="392"/>
        <end position="558"/>
    </location>
</feature>
<dbReference type="Pfam" id="PF22936">
    <property type="entry name" value="Pol_BBD"/>
    <property type="match status" value="1"/>
</dbReference>
<dbReference type="PROSITE" id="PS50994">
    <property type="entry name" value="INTEGRASE"/>
    <property type="match status" value="1"/>
</dbReference>
<feature type="region of interest" description="Disordered" evidence="6">
    <location>
        <begin position="99"/>
        <end position="150"/>
    </location>
</feature>
<keyword evidence="5" id="KW-0862">Zinc</keyword>
<dbReference type="InterPro" id="IPR025724">
    <property type="entry name" value="GAG-pre-integrase_dom"/>
</dbReference>
<keyword evidence="1" id="KW-0645">Protease</keyword>
<evidence type="ECO:0000256" key="1">
    <source>
        <dbReference type="ARBA" id="ARBA00022670"/>
    </source>
</evidence>
<feature type="region of interest" description="Disordered" evidence="6">
    <location>
        <begin position="628"/>
        <end position="690"/>
    </location>
</feature>
<dbReference type="GO" id="GO:0004190">
    <property type="term" value="F:aspartic-type endopeptidase activity"/>
    <property type="evidence" value="ECO:0007669"/>
    <property type="project" value="UniProtKB-KW"/>
</dbReference>
<comment type="caution">
    <text evidence="9">The sequence shown here is derived from an EMBL/GenBank/DDBJ whole genome shotgun (WGS) entry which is preliminary data.</text>
</comment>
<evidence type="ECO:0000256" key="5">
    <source>
        <dbReference type="PROSITE-ProRule" id="PRU00047"/>
    </source>
</evidence>
<name>A0A8T3BY95_DENNO</name>
<dbReference type="PANTHER" id="PTHR42648">
    <property type="entry name" value="TRANSPOSASE, PUTATIVE-RELATED"/>
    <property type="match status" value="1"/>
</dbReference>
<dbReference type="OrthoDB" id="1737296at2759"/>
<evidence type="ECO:0000256" key="3">
    <source>
        <dbReference type="ARBA" id="ARBA00022750"/>
    </source>
</evidence>
<evidence type="ECO:0000256" key="6">
    <source>
        <dbReference type="SAM" id="MobiDB-lite"/>
    </source>
</evidence>
<dbReference type="Proteomes" id="UP000829196">
    <property type="component" value="Unassembled WGS sequence"/>
</dbReference>
<dbReference type="GO" id="GO:0003676">
    <property type="term" value="F:nucleic acid binding"/>
    <property type="evidence" value="ECO:0007669"/>
    <property type="project" value="InterPro"/>
</dbReference>
<dbReference type="Pfam" id="PF00665">
    <property type="entry name" value="rve"/>
    <property type="match status" value="1"/>
</dbReference>
<dbReference type="PANTHER" id="PTHR42648:SF26">
    <property type="entry name" value="INTEGRASE CATALYTIC DOMAIN-CONTAINING PROTEIN"/>
    <property type="match status" value="1"/>
</dbReference>
<feature type="compositionally biased region" description="Polar residues" evidence="6">
    <location>
        <begin position="632"/>
        <end position="644"/>
    </location>
</feature>
<dbReference type="InterPro" id="IPR057670">
    <property type="entry name" value="SH3_retrovirus"/>
</dbReference>
<dbReference type="Pfam" id="PF25597">
    <property type="entry name" value="SH3_retrovirus"/>
    <property type="match status" value="1"/>
</dbReference>
<dbReference type="Pfam" id="PF13976">
    <property type="entry name" value="gag_pre-integrs"/>
    <property type="match status" value="1"/>
</dbReference>
<dbReference type="PROSITE" id="PS50158">
    <property type="entry name" value="ZF_CCHC"/>
    <property type="match status" value="1"/>
</dbReference>
<dbReference type="InterPro" id="IPR039537">
    <property type="entry name" value="Retrotran_Ty1/copia-like"/>
</dbReference>
<keyword evidence="5" id="KW-0863">Zinc-finger</keyword>
<dbReference type="EMBL" id="JAGYWB010000005">
    <property type="protein sequence ID" value="KAI0523042.1"/>
    <property type="molecule type" value="Genomic_DNA"/>
</dbReference>
<dbReference type="InterPro" id="IPR043502">
    <property type="entry name" value="DNA/RNA_pol_sf"/>
</dbReference>
<feature type="domain" description="CCHC-type" evidence="7">
    <location>
        <begin position="162"/>
        <end position="175"/>
    </location>
</feature>
<dbReference type="AlphaFoldDB" id="A0A8T3BY95"/>
<dbReference type="InterPro" id="IPR012337">
    <property type="entry name" value="RNaseH-like_sf"/>
</dbReference>
<feature type="compositionally biased region" description="Polar residues" evidence="6">
    <location>
        <begin position="105"/>
        <end position="115"/>
    </location>
</feature>
<evidence type="ECO:0000256" key="2">
    <source>
        <dbReference type="ARBA" id="ARBA00022723"/>
    </source>
</evidence>
<dbReference type="InterPro" id="IPR001878">
    <property type="entry name" value="Znf_CCHC"/>
</dbReference>
<dbReference type="GO" id="GO:0015074">
    <property type="term" value="P:DNA integration"/>
    <property type="evidence" value="ECO:0007669"/>
    <property type="project" value="InterPro"/>
</dbReference>
<accession>A0A8T3BY95</accession>
<dbReference type="InterPro" id="IPR013103">
    <property type="entry name" value="RVT_2"/>
</dbReference>
<dbReference type="InterPro" id="IPR001584">
    <property type="entry name" value="Integrase_cat-core"/>
</dbReference>
<dbReference type="GO" id="GO:0006508">
    <property type="term" value="P:proteolysis"/>
    <property type="evidence" value="ECO:0007669"/>
    <property type="project" value="UniProtKB-KW"/>
</dbReference>
<evidence type="ECO:0000259" key="8">
    <source>
        <dbReference type="PROSITE" id="PS50994"/>
    </source>
</evidence>
<keyword evidence="3" id="KW-0064">Aspartyl protease</keyword>
<proteinExistence type="predicted"/>
<sequence>MSTSAHQSLPHDSTQERVIPHPNERFTHQQYLTRIKTIVDNISASGSQIDPEDIMLNIMNGLPPTFNSFKSTIRNSLLPIDLDTFYSLLCNEEIHLQQELHEDPSPNTTATALYASSNTTSRNRNNSNTKRFSKTKNPQTSSNPPAYMINPPTSQNSARPTCQICGKTGHTALNCWHRCNLKYAPTNSRPPRALLANPSTTTNQDWILDSGASAHLTPDASQLYYPTAYHGSDTVSTANGSMIPIHTTGQGILPLPDTARKLHLHNLLHVPSLTHNLLSVSKLTADNSISITFDANGFIMKDRRDQHPLLLGQLHNRLYRIRIPPDIRHTALTSTTSSNHQWHSRLSHPSKESLAVLTRQFPNLARVILSFICESCNLAKSRKIVFNKSTYVTTAPFDLIHSDLWDPASQNSINGYRYYNIFIDDFTRFSWLYFLYSKQEALSTFKFFCNMVRTQYHTTPKILRSDGGGEYTSQAFKSYLQDHGILQQLSCPHTPEQNGLAERKHRHLLDHTRAILHESGLPHKFRAEAISTAHYLINKLPSKAISNQIPTQRLHGTPPDYNHLRTFGCLCYPWLRPYAPDKLSTRSAACVFIGYSPTHKGYKCYNLTTGKTHISRHVVFHEQHFPYKHANTDPSTSPVPSNNRIPPPLLIPASATSPPHVQNPIKPIPQPSAVSTTPSPTPHAELPDALPVPPPPIHSLQPTPASSQTHQMLTRSKSGIHKPKQIFNLLTQTTIPSTPTTYNQAMKTEHWRKAMTTEFEALIHQATWSLVPPPPNKLVLGCKWIFKTKMLPNGQIDRYKARLVALGYDQKFGINYTKTFSPVAKMPTIRLLKTLALHRKWPLYQLDISNAFLHGDLPDDIYMRQPPSFIDPQNPTAVCKLHKSLYGLKQAPRQWFQKLTSFLQSQGFTFSRSDPSLLLNTVQTQLYILIYVDDFLVTGNDLAAIQRLLLQLQS</sequence>
<dbReference type="Pfam" id="PF14223">
    <property type="entry name" value="Retrotran_gag_2"/>
    <property type="match status" value="1"/>
</dbReference>
<organism evidence="9 10">
    <name type="scientific">Dendrobium nobile</name>
    <name type="common">Orchid</name>
    <dbReference type="NCBI Taxonomy" id="94219"/>
    <lineage>
        <taxon>Eukaryota</taxon>
        <taxon>Viridiplantae</taxon>
        <taxon>Streptophyta</taxon>
        <taxon>Embryophyta</taxon>
        <taxon>Tracheophyta</taxon>
        <taxon>Spermatophyta</taxon>
        <taxon>Magnoliopsida</taxon>
        <taxon>Liliopsida</taxon>
        <taxon>Asparagales</taxon>
        <taxon>Orchidaceae</taxon>
        <taxon>Epidendroideae</taxon>
        <taxon>Malaxideae</taxon>
        <taxon>Dendrobiinae</taxon>
        <taxon>Dendrobium</taxon>
    </lineage>
</organism>
<evidence type="ECO:0000313" key="9">
    <source>
        <dbReference type="EMBL" id="KAI0523042.1"/>
    </source>
</evidence>
<dbReference type="SUPFAM" id="SSF53098">
    <property type="entry name" value="Ribonuclease H-like"/>
    <property type="match status" value="1"/>
</dbReference>
<reference evidence="9" key="1">
    <citation type="journal article" date="2022" name="Front. Genet.">
        <title>Chromosome-Scale Assembly of the Dendrobium nobile Genome Provides Insights Into the Molecular Mechanism of the Biosynthesis of the Medicinal Active Ingredient of Dendrobium.</title>
        <authorList>
            <person name="Xu Q."/>
            <person name="Niu S.-C."/>
            <person name="Li K.-L."/>
            <person name="Zheng P.-J."/>
            <person name="Zhang X.-J."/>
            <person name="Jia Y."/>
            <person name="Liu Y."/>
            <person name="Niu Y.-X."/>
            <person name="Yu L.-H."/>
            <person name="Chen D.-F."/>
            <person name="Zhang G.-Q."/>
        </authorList>
    </citation>
    <scope>NUCLEOTIDE SEQUENCE</scope>
    <source>
        <tissue evidence="9">Leaf</tissue>
    </source>
</reference>
<dbReference type="GO" id="GO:0008270">
    <property type="term" value="F:zinc ion binding"/>
    <property type="evidence" value="ECO:0007669"/>
    <property type="project" value="UniProtKB-KW"/>
</dbReference>
<dbReference type="Gene3D" id="3.30.420.10">
    <property type="entry name" value="Ribonuclease H-like superfamily/Ribonuclease H"/>
    <property type="match status" value="1"/>
</dbReference>